<dbReference type="PANTHER" id="PTHR35866:SF1">
    <property type="entry name" value="YKGJ FAMILY CYSTEINE CLUSTER PROTEIN"/>
    <property type="match status" value="1"/>
</dbReference>
<sequence>MRRNVTLEEISDGRLYGPNDMVKADAQGCAGCSKCCQGMGNSIILDPYDVFRLTTGLKCSMEELLQKYAQLNVVDGVILPNLRMTGKEERCPFLNAQERCSIHPLRPGVCRLFPLGRYYENGSFRYFLQTGECTALRTKVKVSKWIDTPDGKRNQEFIITWHYLLKEVEELLWENGEDSFCRNLNLFLLNTFYFAPYALEDFYSQFEERLARFRQVVPKREF</sequence>
<dbReference type="AlphaFoldDB" id="A0A9D1R736"/>
<reference evidence="1" key="2">
    <citation type="submission" date="2021-04" db="EMBL/GenBank/DDBJ databases">
        <authorList>
            <person name="Gilroy R."/>
        </authorList>
    </citation>
    <scope>NUCLEOTIDE SEQUENCE</scope>
    <source>
        <strain evidence="1">CHK195-6426</strain>
    </source>
</reference>
<dbReference type="EMBL" id="DXGH01000037">
    <property type="protein sequence ID" value="HIW81221.1"/>
    <property type="molecule type" value="Genomic_DNA"/>
</dbReference>
<protein>
    <submittedName>
        <fullName evidence="1">YkgJ family cysteine cluster protein</fullName>
    </submittedName>
</protein>
<proteinExistence type="predicted"/>
<dbReference type="Proteomes" id="UP000824265">
    <property type="component" value="Unassembled WGS sequence"/>
</dbReference>
<accession>A0A9D1R736</accession>
<reference evidence="1" key="1">
    <citation type="journal article" date="2021" name="PeerJ">
        <title>Extensive microbial diversity within the chicken gut microbiome revealed by metagenomics and culture.</title>
        <authorList>
            <person name="Gilroy R."/>
            <person name="Ravi A."/>
            <person name="Getino M."/>
            <person name="Pursley I."/>
            <person name="Horton D.L."/>
            <person name="Alikhan N.F."/>
            <person name="Baker D."/>
            <person name="Gharbi K."/>
            <person name="Hall N."/>
            <person name="Watson M."/>
            <person name="Adriaenssens E.M."/>
            <person name="Foster-Nyarko E."/>
            <person name="Jarju S."/>
            <person name="Secka A."/>
            <person name="Antonio M."/>
            <person name="Oren A."/>
            <person name="Chaudhuri R.R."/>
            <person name="La Ragione R."/>
            <person name="Hildebrand F."/>
            <person name="Pallen M.J."/>
        </authorList>
    </citation>
    <scope>NUCLEOTIDE SEQUENCE</scope>
    <source>
        <strain evidence="1">CHK195-6426</strain>
    </source>
</reference>
<organism evidence="1 2">
    <name type="scientific">Candidatus Acetatifactor stercoripullorum</name>
    <dbReference type="NCBI Taxonomy" id="2838414"/>
    <lineage>
        <taxon>Bacteria</taxon>
        <taxon>Bacillati</taxon>
        <taxon>Bacillota</taxon>
        <taxon>Clostridia</taxon>
        <taxon>Lachnospirales</taxon>
        <taxon>Lachnospiraceae</taxon>
        <taxon>Acetatifactor</taxon>
    </lineage>
</organism>
<gene>
    <name evidence="1" type="ORF">H9742_06775</name>
</gene>
<comment type="caution">
    <text evidence="1">The sequence shown here is derived from an EMBL/GenBank/DDBJ whole genome shotgun (WGS) entry which is preliminary data.</text>
</comment>
<dbReference type="InterPro" id="IPR005358">
    <property type="entry name" value="Puta_zinc/iron-chelating_dom"/>
</dbReference>
<evidence type="ECO:0000313" key="2">
    <source>
        <dbReference type="Proteomes" id="UP000824265"/>
    </source>
</evidence>
<evidence type="ECO:0000313" key="1">
    <source>
        <dbReference type="EMBL" id="HIW81221.1"/>
    </source>
</evidence>
<dbReference type="Pfam" id="PF03692">
    <property type="entry name" value="CxxCxxCC"/>
    <property type="match status" value="1"/>
</dbReference>
<dbReference type="PANTHER" id="PTHR35866">
    <property type="entry name" value="PUTATIVE-RELATED"/>
    <property type="match status" value="1"/>
</dbReference>
<name>A0A9D1R736_9FIRM</name>